<dbReference type="GO" id="GO:0005634">
    <property type="term" value="C:nucleus"/>
    <property type="evidence" value="ECO:0007669"/>
    <property type="project" value="UniProtKB-SubCell"/>
</dbReference>
<dbReference type="InterPro" id="IPR005172">
    <property type="entry name" value="CRC"/>
</dbReference>
<comment type="similarity">
    <text evidence="2">Belongs to the lin-54 family.</text>
</comment>
<protein>
    <recommendedName>
        <fullName evidence="5">CRC domain-containing protein</fullName>
    </recommendedName>
</protein>
<name>A0A830H9N0_9CHLO</name>
<dbReference type="InterPro" id="IPR028307">
    <property type="entry name" value="Lin-54_fam"/>
</dbReference>
<evidence type="ECO:0000259" key="5">
    <source>
        <dbReference type="PROSITE" id="PS51634"/>
    </source>
</evidence>
<dbReference type="PROSITE" id="PS51634">
    <property type="entry name" value="CRC"/>
    <property type="match status" value="1"/>
</dbReference>
<keyword evidence="3" id="KW-0539">Nucleus</keyword>
<dbReference type="GO" id="GO:0006355">
    <property type="term" value="P:regulation of DNA-templated transcription"/>
    <property type="evidence" value="ECO:0007669"/>
    <property type="project" value="TreeGrafter"/>
</dbReference>
<comment type="caution">
    <text evidence="6">The sequence shown here is derived from an EMBL/GenBank/DDBJ whole genome shotgun (WGS) entry which is preliminary data.</text>
</comment>
<feature type="compositionally biased region" description="Acidic residues" evidence="4">
    <location>
        <begin position="66"/>
        <end position="75"/>
    </location>
</feature>
<dbReference type="SMART" id="SM01114">
    <property type="entry name" value="CXC"/>
    <property type="match status" value="2"/>
</dbReference>
<evidence type="ECO:0000256" key="4">
    <source>
        <dbReference type="SAM" id="MobiDB-lite"/>
    </source>
</evidence>
<evidence type="ECO:0000256" key="3">
    <source>
        <dbReference type="ARBA" id="ARBA00023242"/>
    </source>
</evidence>
<feature type="compositionally biased region" description="Basic and acidic residues" evidence="4">
    <location>
        <begin position="50"/>
        <end position="59"/>
    </location>
</feature>
<feature type="domain" description="CRC" evidence="5">
    <location>
        <begin position="187"/>
        <end position="409"/>
    </location>
</feature>
<keyword evidence="7" id="KW-1185">Reference proteome</keyword>
<accession>A0A830H9N0</accession>
<feature type="region of interest" description="Disordered" evidence="4">
    <location>
        <begin position="701"/>
        <end position="723"/>
    </location>
</feature>
<evidence type="ECO:0000313" key="7">
    <source>
        <dbReference type="Proteomes" id="UP000660262"/>
    </source>
</evidence>
<evidence type="ECO:0000313" key="6">
    <source>
        <dbReference type="EMBL" id="GHP03322.1"/>
    </source>
</evidence>
<feature type="region of interest" description="Disordered" evidence="4">
    <location>
        <begin position="422"/>
        <end position="465"/>
    </location>
</feature>
<dbReference type="EMBL" id="BNJQ01000005">
    <property type="protein sequence ID" value="GHP03322.1"/>
    <property type="molecule type" value="Genomic_DNA"/>
</dbReference>
<feature type="compositionally biased region" description="Gly residues" evidence="4">
    <location>
        <begin position="12"/>
        <end position="26"/>
    </location>
</feature>
<dbReference type="Proteomes" id="UP000660262">
    <property type="component" value="Unassembled WGS sequence"/>
</dbReference>
<evidence type="ECO:0000256" key="1">
    <source>
        <dbReference type="ARBA" id="ARBA00004123"/>
    </source>
</evidence>
<dbReference type="PANTHER" id="PTHR12446:SF34">
    <property type="entry name" value="PROTEIN LIN-54 HOMOLOG"/>
    <property type="match status" value="1"/>
</dbReference>
<proteinExistence type="inferred from homology"/>
<comment type="subcellular location">
    <subcellularLocation>
        <location evidence="1">Nucleus</location>
    </subcellularLocation>
</comment>
<gene>
    <name evidence="6" type="ORF">PPROV_000207700</name>
</gene>
<dbReference type="OrthoDB" id="6283463at2759"/>
<reference evidence="6" key="1">
    <citation type="submission" date="2020-10" db="EMBL/GenBank/DDBJ databases">
        <title>Unveiling of a novel bifunctional photoreceptor, Dualchrome1, isolated from a cosmopolitan green alga.</title>
        <authorList>
            <person name="Suzuki S."/>
            <person name="Kawachi M."/>
        </authorList>
    </citation>
    <scope>NUCLEOTIDE SEQUENCE</scope>
    <source>
        <strain evidence="6">NIES 2893</strain>
    </source>
</reference>
<dbReference type="InterPro" id="IPR033467">
    <property type="entry name" value="Tesmin/TSO1-like_CXC"/>
</dbReference>
<sequence length="723" mass="74035">MKASPPPAPAAAGGGAHDAPGGGNGGNAHNPIHDPIKSKRKLDFSNSRGNGDDDSHPGEKINPSYDDGDDDDERDEDRAHVPVPVPVPGNSKKDNSSGGSEAPPPPPASNAAEAVEDKAAEAAAMLMEIAPTSAAHAEHAKSNSAAAAAAAAAQAQEQIRAAAHVLASPARPFSSRTNATPTQTPVKSKKCNCRNSKCLKLYCECFASGEHCKNCSCQNCFNNPEHEKVRQEAIEATLERNPHAFRPKINTTPGRGVPHSALSLPHTASPAAVATHEQFVTALASANPAMAAAMMAAASAATGQPPGAGGDTGAQAGASSIPGLAAATAWAAQAQAGCTPAMASAAMQAIANVIAAPGNLMAAYGVTGKHAKGCHCKRSFCLKKYCECFQGGILCSDICKCTECKNYQGSKELAKILTKNERREAAASPNAKRLKVSTGVASPAGKKGGFAGAADEERGAADDSAAAAYAAPLAPPPRIGSPKEQHEVAPVDGTKNMDISPPPAALKVETETNVMVGAPPAPEQSDLGTAAAALAAAAAALNMTNGTTSHGGVAVPSQPHPPLAGLINRQILDALAELLVTVVMESAQQWKEQNPSMWRGLNGAREPAGGMSQNDDNDERRLMCDEEAAHALGSAPPNESDAVHDDVVEEENDDNVEEDDEMQSPRSALVSHVEVSLLDELSLTLSKLGARAGQFQTLTVHDPAAATPASAQKHPAGGSHDDD</sequence>
<dbReference type="AlphaFoldDB" id="A0A830H9N0"/>
<evidence type="ECO:0000256" key="2">
    <source>
        <dbReference type="ARBA" id="ARBA00007267"/>
    </source>
</evidence>
<feature type="region of interest" description="Disordered" evidence="4">
    <location>
        <begin position="1"/>
        <end position="115"/>
    </location>
</feature>
<dbReference type="PANTHER" id="PTHR12446">
    <property type="entry name" value="TESMIN/TSO1-RELATED"/>
    <property type="match status" value="1"/>
</dbReference>
<feature type="compositionally biased region" description="Basic and acidic residues" evidence="4">
    <location>
        <begin position="31"/>
        <end position="43"/>
    </location>
</feature>
<organism evidence="6 7">
    <name type="scientific">Pycnococcus provasolii</name>
    <dbReference type="NCBI Taxonomy" id="41880"/>
    <lineage>
        <taxon>Eukaryota</taxon>
        <taxon>Viridiplantae</taxon>
        <taxon>Chlorophyta</taxon>
        <taxon>Pseudoscourfieldiophyceae</taxon>
        <taxon>Pseudoscourfieldiales</taxon>
        <taxon>Pycnococcaceae</taxon>
        <taxon>Pycnococcus</taxon>
    </lineage>
</organism>
<dbReference type="Pfam" id="PF03638">
    <property type="entry name" value="TCR"/>
    <property type="match status" value="2"/>
</dbReference>